<feature type="compositionally biased region" description="Low complexity" evidence="1">
    <location>
        <begin position="279"/>
        <end position="290"/>
    </location>
</feature>
<evidence type="ECO:0000313" key="3">
    <source>
        <dbReference type="Proteomes" id="UP001221142"/>
    </source>
</evidence>
<organism evidence="2 3">
    <name type="scientific">Roridomyces roridus</name>
    <dbReference type="NCBI Taxonomy" id="1738132"/>
    <lineage>
        <taxon>Eukaryota</taxon>
        <taxon>Fungi</taxon>
        <taxon>Dikarya</taxon>
        <taxon>Basidiomycota</taxon>
        <taxon>Agaricomycotina</taxon>
        <taxon>Agaricomycetes</taxon>
        <taxon>Agaricomycetidae</taxon>
        <taxon>Agaricales</taxon>
        <taxon>Marasmiineae</taxon>
        <taxon>Mycenaceae</taxon>
        <taxon>Roridomyces</taxon>
    </lineage>
</organism>
<evidence type="ECO:0000313" key="2">
    <source>
        <dbReference type="EMBL" id="KAJ7643614.1"/>
    </source>
</evidence>
<name>A0AAD7CA03_9AGAR</name>
<dbReference type="AlphaFoldDB" id="A0AAD7CA03"/>
<comment type="caution">
    <text evidence="2">The sequence shown here is derived from an EMBL/GenBank/DDBJ whole genome shotgun (WGS) entry which is preliminary data.</text>
</comment>
<protein>
    <submittedName>
        <fullName evidence="2">Uncharacterized protein</fullName>
    </submittedName>
</protein>
<feature type="region of interest" description="Disordered" evidence="1">
    <location>
        <begin position="279"/>
        <end position="300"/>
    </location>
</feature>
<evidence type="ECO:0000256" key="1">
    <source>
        <dbReference type="SAM" id="MobiDB-lite"/>
    </source>
</evidence>
<proteinExistence type="predicted"/>
<keyword evidence="3" id="KW-1185">Reference proteome</keyword>
<sequence length="300" mass="33431">MAYQQPMVSSRVPEECWYYIVNMLDDTADLNSRASRLAQAVLFHDITIMHRKDAVGLAPGETSLTAEEDIAYTIAAYTRLHDVLLSSPHLTTHIRVVSLSAYVQSVAIVADMDLPRLSDMTLVAPLMTPPKPWNSWAPNTPRQRSALKRLHLQLAREEEDDQEYIDDEDDEDESERSALAWLLHPNSLFVLTGVEELEKSDTALIDSLSGESIENLDLAPLFDLNYLQLYVTRTNDLALLFGPLLSLVATTPNNKIGIISFDIATFSAADLNADVERSWSASTPSSSSYAARERSRRCSS</sequence>
<reference evidence="2" key="1">
    <citation type="submission" date="2023-03" db="EMBL/GenBank/DDBJ databases">
        <title>Massive genome expansion in bonnet fungi (Mycena s.s.) driven by repeated elements and novel gene families across ecological guilds.</title>
        <authorList>
            <consortium name="Lawrence Berkeley National Laboratory"/>
            <person name="Harder C.B."/>
            <person name="Miyauchi S."/>
            <person name="Viragh M."/>
            <person name="Kuo A."/>
            <person name="Thoen E."/>
            <person name="Andreopoulos B."/>
            <person name="Lu D."/>
            <person name="Skrede I."/>
            <person name="Drula E."/>
            <person name="Henrissat B."/>
            <person name="Morin E."/>
            <person name="Kohler A."/>
            <person name="Barry K."/>
            <person name="LaButti K."/>
            <person name="Morin E."/>
            <person name="Salamov A."/>
            <person name="Lipzen A."/>
            <person name="Mereny Z."/>
            <person name="Hegedus B."/>
            <person name="Baldrian P."/>
            <person name="Stursova M."/>
            <person name="Weitz H."/>
            <person name="Taylor A."/>
            <person name="Grigoriev I.V."/>
            <person name="Nagy L.G."/>
            <person name="Martin F."/>
            <person name="Kauserud H."/>
        </authorList>
    </citation>
    <scope>NUCLEOTIDE SEQUENCE</scope>
    <source>
        <strain evidence="2">9284</strain>
    </source>
</reference>
<accession>A0AAD7CA03</accession>
<dbReference type="Proteomes" id="UP001221142">
    <property type="component" value="Unassembled WGS sequence"/>
</dbReference>
<dbReference type="EMBL" id="JARKIF010000003">
    <property type="protein sequence ID" value="KAJ7643614.1"/>
    <property type="molecule type" value="Genomic_DNA"/>
</dbReference>
<gene>
    <name evidence="2" type="ORF">FB45DRAFT_999014</name>
</gene>